<dbReference type="AlphaFoldDB" id="A0A381QI75"/>
<proteinExistence type="predicted"/>
<accession>A0A381QI75</accession>
<feature type="transmembrane region" description="Helical" evidence="1">
    <location>
        <begin position="38"/>
        <end position="58"/>
    </location>
</feature>
<evidence type="ECO:0000313" key="2">
    <source>
        <dbReference type="EMBL" id="SUZ79026.1"/>
    </source>
</evidence>
<gene>
    <name evidence="2" type="ORF">METZ01_LOCUS31880</name>
</gene>
<feature type="transmembrane region" description="Helical" evidence="1">
    <location>
        <begin position="6"/>
        <end position="26"/>
    </location>
</feature>
<keyword evidence="1" id="KW-0472">Membrane</keyword>
<protein>
    <recommendedName>
        <fullName evidence="3">Cytochrome b561 domain-containing protein</fullName>
    </recommendedName>
</protein>
<organism evidence="2">
    <name type="scientific">marine metagenome</name>
    <dbReference type="NCBI Taxonomy" id="408172"/>
    <lineage>
        <taxon>unclassified sequences</taxon>
        <taxon>metagenomes</taxon>
        <taxon>ecological metagenomes</taxon>
    </lineage>
</organism>
<feature type="transmembrane region" description="Helical" evidence="1">
    <location>
        <begin position="70"/>
        <end position="87"/>
    </location>
</feature>
<keyword evidence="1" id="KW-1133">Transmembrane helix</keyword>
<keyword evidence="1" id="KW-0812">Transmembrane</keyword>
<feature type="non-terminal residue" evidence="2">
    <location>
        <position position="1"/>
    </location>
</feature>
<evidence type="ECO:0000256" key="1">
    <source>
        <dbReference type="SAM" id="Phobius"/>
    </source>
</evidence>
<sequence length="118" mass="13016">VLSTLHLIACWVLVIGNGLAGAWALASARLPRLRGPQLWWFTAFVETWVFVQVTLAAVHLDARNGGPQNFHVFYGVLTATTVGVLYGYRNQLKGQRHLLYGWGGLFIMGLGIRALVLL</sequence>
<name>A0A381QI75_9ZZZZ</name>
<evidence type="ECO:0008006" key="3">
    <source>
        <dbReference type="Google" id="ProtNLM"/>
    </source>
</evidence>
<feature type="transmembrane region" description="Helical" evidence="1">
    <location>
        <begin position="99"/>
        <end position="116"/>
    </location>
</feature>
<dbReference type="EMBL" id="UINC01001372">
    <property type="protein sequence ID" value="SUZ79026.1"/>
    <property type="molecule type" value="Genomic_DNA"/>
</dbReference>
<reference evidence="2" key="1">
    <citation type="submission" date="2018-05" db="EMBL/GenBank/DDBJ databases">
        <authorList>
            <person name="Lanie J.A."/>
            <person name="Ng W.-L."/>
            <person name="Kazmierczak K.M."/>
            <person name="Andrzejewski T.M."/>
            <person name="Davidsen T.M."/>
            <person name="Wayne K.J."/>
            <person name="Tettelin H."/>
            <person name="Glass J.I."/>
            <person name="Rusch D."/>
            <person name="Podicherti R."/>
            <person name="Tsui H.-C.T."/>
            <person name="Winkler M.E."/>
        </authorList>
    </citation>
    <scope>NUCLEOTIDE SEQUENCE</scope>
</reference>